<feature type="coiled-coil region" evidence="1">
    <location>
        <begin position="335"/>
        <end position="459"/>
    </location>
</feature>
<keyword evidence="1" id="KW-0175">Coiled coil</keyword>
<accession>A0A1M6PKY1</accession>
<feature type="coiled-coil region" evidence="1">
    <location>
        <begin position="1060"/>
        <end position="1087"/>
    </location>
</feature>
<dbReference type="OrthoDB" id="9815057at2"/>
<keyword evidence="3" id="KW-1185">Reference proteome</keyword>
<name>A0A1M6PKY1_9FIRM</name>
<evidence type="ECO:0000313" key="2">
    <source>
        <dbReference type="EMBL" id="SHK08543.1"/>
    </source>
</evidence>
<dbReference type="Gene3D" id="1.10.287.1490">
    <property type="match status" value="1"/>
</dbReference>
<evidence type="ECO:0000313" key="3">
    <source>
        <dbReference type="Proteomes" id="UP000242497"/>
    </source>
</evidence>
<dbReference type="STRING" id="1123349.SAMN02744037_01589"/>
<feature type="coiled-coil region" evidence="1">
    <location>
        <begin position="500"/>
        <end position="618"/>
    </location>
</feature>
<dbReference type="Proteomes" id="UP000242497">
    <property type="component" value="Unassembled WGS sequence"/>
</dbReference>
<protein>
    <submittedName>
        <fullName evidence="2">Chromosome segregation ATPase</fullName>
    </submittedName>
</protein>
<sequence>MPKLSKTRIINLNYNDGKRTIYNECFDYGSGKDTLFSMENGVGKTVLIQFFMQPFLKRKRDLAGRKFEDYFTNNTPTYIMHEILLENKEKFLVGMIIKRKTKDEEEKNSIRILAFTNKYKETDSFDIVNIPFIEGKTILRFSQAEKKVKDYSRRKTNFKVYNFNDNTKKNEYFNELEIHKINHKEWESIIKKINNDESGLSNLFDKCKTDEALIRTEIIPLIESKLNSEINQIEVIRENLVKYIENYKGSKDAIAKVRCFDEFIEDSVKIKEKMEEGANIDKQENNLLNNLSARSNLLDDYIKAKNKDKKDFENYILELKEDLRILNYEKLSYEYHSLDKDIKQLNIILESIQKNISLKNDQKEIYDKELNIQKAAEIYEKINDLNKKLSSVEERLANYEKEDSEISKNIKNYKFTLNELYDNKIKEKASLLEELKTNIEDIKKQVKNMTNEKVTINKELINISGNINAKEKYISDFEDKEQKLKSKYSDFNIQRNDISNEYNKNELEKYKKNLDKIEKNLEKEIIELNKNIEKIDKSINESIIKQEESMEKISKYKVELNQIQNDLEIFKEETRKIENILEIKHFERNVKKHKTSCLDKIIEDINNFELNKEKIIKKRNEIYDIILKYKTGLVNLPKELEKEFEYKDIEFEYGLSWLKKYKGSFEEKCKIIDINPFLPYSLVLSKKDYEVLKMQNIEVFTSLPIPIIDKNKLHEKKEIKILNSLLRIDNQDFILSFNKFLVDDEKREKLILEQENKINILDKKINKINQAIETNQGYKSLIFNYSFNGDEYKALNNDIEVLKNNIEKTNIELKDLKNLKEQYIKELKNLKDNLKLSLKELESLKTKKREFLDFFNDYQLYIENKCELIKLGEQLKINNERLLKIENEIQNLNDYEINKNIELRNIENEKKLIEYKKYELGDIKEGEFIKENINSIEGKLKACLEKYDADKKRDLEDKKMYQNDIKDKENKLNKIVKSANLSDEFCNVRYDEDIENSLEEKIKYIVEEINELKENYQKNRDQKLILEGELNAKRRELNKAGYTEPLALEEIKDINFKDRENRYKKDLKEYKEILQEYDAKILKLQSIFYRIEKFKKLTYENIDMKLDFDDIQTFEKQINDFLNEYETINKIYEKIEREISNLFVSSYEKYRDKYDLLKDRLFDFTKETNKIRAKGKFESLVEVIEKMRDTERLNLENIRNEEDMVIKQILRYSKNIYDEMKKIDKKSSIKIHGKIKKMLEIVIPEEIEEDGLKDFIKKIVDEVVQLEGSYKEIIDTEIKTDVLLGKLIGNINRIKVFINKIEKRALVKKRWGQALNQNSGGEKFVSMFILLASLMSYMRRRESEIGIVEDSKIIIMDNPFAKTNAEHLLEPMFDIANKYGIQLICFSGIGGSSVYNRFDRIYVAKVITDRFRNKDKVEFIKDIGKDSLEISNLEFTKEQISLSIE</sequence>
<reference evidence="3" key="1">
    <citation type="submission" date="2016-11" db="EMBL/GenBank/DDBJ databases">
        <authorList>
            <person name="Varghese N."/>
            <person name="Submissions S."/>
        </authorList>
    </citation>
    <scope>NUCLEOTIDE SEQUENCE [LARGE SCALE GENOMIC DNA]</scope>
    <source>
        <strain evidence="3">DSM 15518</strain>
    </source>
</reference>
<dbReference type="EMBL" id="FRAE01000032">
    <property type="protein sequence ID" value="SHK08543.1"/>
    <property type="molecule type" value="Genomic_DNA"/>
</dbReference>
<evidence type="ECO:0000256" key="1">
    <source>
        <dbReference type="SAM" id="Coils"/>
    </source>
</evidence>
<proteinExistence type="predicted"/>
<organism evidence="2 3">
    <name type="scientific">Tepidibacter formicigenes DSM 15518</name>
    <dbReference type="NCBI Taxonomy" id="1123349"/>
    <lineage>
        <taxon>Bacteria</taxon>
        <taxon>Bacillati</taxon>
        <taxon>Bacillota</taxon>
        <taxon>Clostridia</taxon>
        <taxon>Peptostreptococcales</taxon>
        <taxon>Peptostreptococcaceae</taxon>
        <taxon>Tepidibacter</taxon>
    </lineage>
</organism>
<gene>
    <name evidence="2" type="ORF">SAMN02744037_01589</name>
</gene>
<dbReference type="RefSeq" id="WP_072888879.1">
    <property type="nucleotide sequence ID" value="NZ_FRAE01000032.1"/>
</dbReference>
<feature type="coiled-coil region" evidence="1">
    <location>
        <begin position="951"/>
        <end position="1029"/>
    </location>
</feature>
<feature type="coiled-coil region" evidence="1">
    <location>
        <begin position="751"/>
        <end position="847"/>
    </location>
</feature>